<dbReference type="AlphaFoldDB" id="G2Y5D8"/>
<evidence type="ECO:0000313" key="2">
    <source>
        <dbReference type="Proteomes" id="UP000008177"/>
    </source>
</evidence>
<name>G2Y5D8_BOTF4</name>
<reference evidence="2" key="1">
    <citation type="journal article" date="2011" name="PLoS Genet.">
        <title>Genomic analysis of the necrotrophic fungal pathogens Sclerotinia sclerotiorum and Botrytis cinerea.</title>
        <authorList>
            <person name="Amselem J."/>
            <person name="Cuomo C.A."/>
            <person name="van Kan J.A."/>
            <person name="Viaud M."/>
            <person name="Benito E.P."/>
            <person name="Couloux A."/>
            <person name="Coutinho P.M."/>
            <person name="de Vries R.P."/>
            <person name="Dyer P.S."/>
            <person name="Fillinger S."/>
            <person name="Fournier E."/>
            <person name="Gout L."/>
            <person name="Hahn M."/>
            <person name="Kohn L."/>
            <person name="Lapalu N."/>
            <person name="Plummer K.M."/>
            <person name="Pradier J.M."/>
            <person name="Quevillon E."/>
            <person name="Sharon A."/>
            <person name="Simon A."/>
            <person name="ten Have A."/>
            <person name="Tudzynski B."/>
            <person name="Tudzynski P."/>
            <person name="Wincker P."/>
            <person name="Andrew M."/>
            <person name="Anthouard V."/>
            <person name="Beever R.E."/>
            <person name="Beffa R."/>
            <person name="Benoit I."/>
            <person name="Bouzid O."/>
            <person name="Brault B."/>
            <person name="Chen Z."/>
            <person name="Choquer M."/>
            <person name="Collemare J."/>
            <person name="Cotton P."/>
            <person name="Danchin E.G."/>
            <person name="Da Silva C."/>
            <person name="Gautier A."/>
            <person name="Giraud C."/>
            <person name="Giraud T."/>
            <person name="Gonzalez C."/>
            <person name="Grossetete S."/>
            <person name="Guldener U."/>
            <person name="Henrissat B."/>
            <person name="Howlett B.J."/>
            <person name="Kodira C."/>
            <person name="Kretschmer M."/>
            <person name="Lappartient A."/>
            <person name="Leroch M."/>
            <person name="Levis C."/>
            <person name="Mauceli E."/>
            <person name="Neuveglise C."/>
            <person name="Oeser B."/>
            <person name="Pearson M."/>
            <person name="Poulain J."/>
            <person name="Poussereau N."/>
            <person name="Quesneville H."/>
            <person name="Rascle C."/>
            <person name="Schumacher J."/>
            <person name="Segurens B."/>
            <person name="Sexton A."/>
            <person name="Silva E."/>
            <person name="Sirven C."/>
            <person name="Soanes D.M."/>
            <person name="Talbot N.J."/>
            <person name="Templeton M."/>
            <person name="Yandava C."/>
            <person name="Yarden O."/>
            <person name="Zeng Q."/>
            <person name="Rollins J.A."/>
            <person name="Lebrun M.H."/>
            <person name="Dickman M."/>
        </authorList>
    </citation>
    <scope>NUCLEOTIDE SEQUENCE [LARGE SCALE GENOMIC DNA]</scope>
    <source>
        <strain evidence="2">T4</strain>
    </source>
</reference>
<dbReference type="EMBL" id="FQ790288">
    <property type="protein sequence ID" value="CCD47878.1"/>
    <property type="molecule type" value="Genomic_DNA"/>
</dbReference>
<sequence length="69" mass="7933">MSAVDGIVSFFVCMDEECERMREIEAEGYTTCAETEEQGKEKTKDKCGHEEWEVIMSVDIPNRENILLV</sequence>
<proteinExistence type="predicted"/>
<organism evidence="1 2">
    <name type="scientific">Botryotinia fuckeliana (strain T4)</name>
    <name type="common">Noble rot fungus</name>
    <name type="synonym">Botrytis cinerea</name>
    <dbReference type="NCBI Taxonomy" id="999810"/>
    <lineage>
        <taxon>Eukaryota</taxon>
        <taxon>Fungi</taxon>
        <taxon>Dikarya</taxon>
        <taxon>Ascomycota</taxon>
        <taxon>Pezizomycotina</taxon>
        <taxon>Leotiomycetes</taxon>
        <taxon>Helotiales</taxon>
        <taxon>Sclerotiniaceae</taxon>
        <taxon>Botrytis</taxon>
    </lineage>
</organism>
<dbReference type="HOGENOM" id="CLU_188544_0_0_1"/>
<dbReference type="InParanoid" id="G2Y5D8"/>
<protein>
    <submittedName>
        <fullName evidence="1">Uncharacterized protein</fullName>
    </submittedName>
</protein>
<accession>G2Y5D8</accession>
<gene>
    <name evidence="1" type="ORF">BofuT4_uP113820.1</name>
</gene>
<evidence type="ECO:0000313" key="1">
    <source>
        <dbReference type="EMBL" id="CCD47878.1"/>
    </source>
</evidence>
<dbReference type="Proteomes" id="UP000008177">
    <property type="component" value="Unplaced contigs"/>
</dbReference>